<evidence type="ECO:0000313" key="3">
    <source>
        <dbReference type="Proteomes" id="UP001204798"/>
    </source>
</evidence>
<proteinExistence type="predicted"/>
<reference evidence="2 3" key="1">
    <citation type="submission" date="2022-08" db="EMBL/GenBank/DDBJ databases">
        <title>Bacterial and archaeal communities from various locations to study Microbial Dark Matter (Phase II).</title>
        <authorList>
            <person name="Stepanauskas R."/>
        </authorList>
    </citation>
    <scope>NUCLEOTIDE SEQUENCE [LARGE SCALE GENOMIC DNA]</scope>
    <source>
        <strain evidence="2 3">PD1</strain>
    </source>
</reference>
<evidence type="ECO:0000256" key="1">
    <source>
        <dbReference type="SAM" id="MobiDB-lite"/>
    </source>
</evidence>
<sequence length="109" mass="11867">MGLGQGPDWGTGEWVGQPENFNIGSQQVRLNVRARPEALTGSQPLLPGPAYSEDVIAPPSPSGSGIPLSRILPAYTRRAEQALSSQQIPPSERQRVRRYFEALRQGTSQ</sequence>
<feature type="region of interest" description="Disordered" evidence="1">
    <location>
        <begin position="1"/>
        <end position="20"/>
    </location>
</feature>
<feature type="region of interest" description="Disordered" evidence="1">
    <location>
        <begin position="39"/>
        <end position="68"/>
    </location>
</feature>
<comment type="caution">
    <text evidence="2">The sequence shown here is derived from an EMBL/GenBank/DDBJ whole genome shotgun (WGS) entry which is preliminary data.</text>
</comment>
<keyword evidence="3" id="KW-1185">Reference proteome</keyword>
<protein>
    <submittedName>
        <fullName evidence="2">Uncharacterized protein</fullName>
    </submittedName>
</protein>
<dbReference type="Proteomes" id="UP001204798">
    <property type="component" value="Unassembled WGS sequence"/>
</dbReference>
<evidence type="ECO:0000313" key="2">
    <source>
        <dbReference type="EMBL" id="MCS3919512.1"/>
    </source>
</evidence>
<organism evidence="2 3">
    <name type="scientific">Candidatus Fervidibacter sacchari</name>
    <dbReference type="NCBI Taxonomy" id="1448929"/>
    <lineage>
        <taxon>Bacteria</taxon>
        <taxon>Candidatus Fervidibacterota</taxon>
        <taxon>Candidatus Fervidibacter</taxon>
    </lineage>
</organism>
<dbReference type="RefSeq" id="WP_259095994.1">
    <property type="nucleotide sequence ID" value="NZ_CP130454.1"/>
</dbReference>
<dbReference type="EMBL" id="JANUCP010000003">
    <property type="protein sequence ID" value="MCS3919512.1"/>
    <property type="molecule type" value="Genomic_DNA"/>
</dbReference>
<name>A0ABT2ENL5_9BACT</name>
<accession>A0ABT2ENL5</accession>
<gene>
    <name evidence="2" type="ORF">M2350_001925</name>
</gene>